<comment type="caution">
    <text evidence="1">The sequence shown here is derived from an EMBL/GenBank/DDBJ whole genome shotgun (WGS) entry which is preliminary data.</text>
</comment>
<accession>A0ABW6RZT9</accession>
<proteinExistence type="predicted"/>
<evidence type="ECO:0000313" key="2">
    <source>
        <dbReference type="Proteomes" id="UP001601992"/>
    </source>
</evidence>
<protein>
    <recommendedName>
        <fullName evidence="3">DUF4351 domain-containing protein</fullName>
    </recommendedName>
</protein>
<dbReference type="PANTHER" id="PTHR34613:SF1">
    <property type="entry name" value="SLL6017 PROTEIN"/>
    <property type="match status" value="1"/>
</dbReference>
<dbReference type="RefSeq" id="WP_387403658.1">
    <property type="nucleotide sequence ID" value="NZ_JBIAQY010000004.1"/>
</dbReference>
<keyword evidence="2" id="KW-1185">Reference proteome</keyword>
<name>A0ABW6RZT9_9NOCA</name>
<evidence type="ECO:0000313" key="1">
    <source>
        <dbReference type="EMBL" id="MFF3568730.1"/>
    </source>
</evidence>
<evidence type="ECO:0008006" key="3">
    <source>
        <dbReference type="Google" id="ProtNLM"/>
    </source>
</evidence>
<organism evidence="1 2">
    <name type="scientific">Nocardia jiangxiensis</name>
    <dbReference type="NCBI Taxonomy" id="282685"/>
    <lineage>
        <taxon>Bacteria</taxon>
        <taxon>Bacillati</taxon>
        <taxon>Actinomycetota</taxon>
        <taxon>Actinomycetes</taxon>
        <taxon>Mycobacteriales</taxon>
        <taxon>Nocardiaceae</taxon>
        <taxon>Nocardia</taxon>
    </lineage>
</organism>
<dbReference type="EMBL" id="JBIAQY010000004">
    <property type="protein sequence ID" value="MFF3568730.1"/>
    <property type="molecule type" value="Genomic_DNA"/>
</dbReference>
<reference evidence="1 2" key="1">
    <citation type="submission" date="2024-10" db="EMBL/GenBank/DDBJ databases">
        <title>The Natural Products Discovery Center: Release of the First 8490 Sequenced Strains for Exploring Actinobacteria Biosynthetic Diversity.</title>
        <authorList>
            <person name="Kalkreuter E."/>
            <person name="Kautsar S.A."/>
            <person name="Yang D."/>
            <person name="Bader C.D."/>
            <person name="Teijaro C.N."/>
            <person name="Fluegel L."/>
            <person name="Davis C.M."/>
            <person name="Simpson J.R."/>
            <person name="Lauterbach L."/>
            <person name="Steele A.D."/>
            <person name="Gui C."/>
            <person name="Meng S."/>
            <person name="Li G."/>
            <person name="Viehrig K."/>
            <person name="Ye F."/>
            <person name="Su P."/>
            <person name="Kiefer A.F."/>
            <person name="Nichols A."/>
            <person name="Cepeda A.J."/>
            <person name="Yan W."/>
            <person name="Fan B."/>
            <person name="Jiang Y."/>
            <person name="Adhikari A."/>
            <person name="Zheng C.-J."/>
            <person name="Schuster L."/>
            <person name="Cowan T.M."/>
            <person name="Smanski M.J."/>
            <person name="Chevrette M.G."/>
            <person name="De Carvalho L.P.S."/>
            <person name="Shen B."/>
        </authorList>
    </citation>
    <scope>NUCLEOTIDE SEQUENCE [LARGE SCALE GENOMIC DNA]</scope>
    <source>
        <strain evidence="1 2">NPDC002593</strain>
    </source>
</reference>
<gene>
    <name evidence="1" type="ORF">ACFYXQ_13250</name>
</gene>
<sequence length="142" mass="15344">MSIQITHVDDSAIGAIMEPLAAALRTLDEEDRRIFAEVTELGLGDSPAANIWRQLMAVDLSFFRSDTSQRLRAEGAAQGKAEGKAQGKAEGKAEAILDVLAQRRIAVPAAAHDRITACTDHGQLTSWLTRAVTIETITDLFD</sequence>
<dbReference type="PANTHER" id="PTHR34613">
    <property type="entry name" value="SLL0800 PROTEIN"/>
    <property type="match status" value="1"/>
</dbReference>
<dbReference type="Proteomes" id="UP001601992">
    <property type="component" value="Unassembled WGS sequence"/>
</dbReference>